<proteinExistence type="predicted"/>
<dbReference type="RefSeq" id="WP_213502642.1">
    <property type="nucleotide sequence ID" value="NZ_CP054856.1"/>
</dbReference>
<evidence type="ECO:0008006" key="3">
    <source>
        <dbReference type="Google" id="ProtNLM"/>
    </source>
</evidence>
<name>A0ABX8E2B3_9SPHN</name>
<organism evidence="1 2">
    <name type="scientific">Novosphingobium decolorationis</name>
    <dbReference type="NCBI Taxonomy" id="2698673"/>
    <lineage>
        <taxon>Bacteria</taxon>
        <taxon>Pseudomonadati</taxon>
        <taxon>Pseudomonadota</taxon>
        <taxon>Alphaproteobacteria</taxon>
        <taxon>Sphingomonadales</taxon>
        <taxon>Sphingomonadaceae</taxon>
        <taxon>Novosphingobium</taxon>
    </lineage>
</organism>
<sequence length="254" mass="27835">MNSPASTPAGSASAAFAPLPRRRGRIHYRKLDETAPWGFEDWDITLGADGMRTLTSHCELAIAGDVVVRDSVISVHADFHPCEAYVRIMNKGLLTGSGWFRFTDTEAHCESYSQDLGRVSQTIEIQRPMRGFGLHAVQSDGWLAATFPFEKGVGHVEFKGRNLMHSLHHLGATGPSLATTTSGFEFLGVEEVTVPAGTFTCNRVRLRGIVNDHPPYDMWLSRDADRLYIKGEAQGYLASVFELVELDGAPLGDA</sequence>
<dbReference type="Proteomes" id="UP000677126">
    <property type="component" value="Chromosome"/>
</dbReference>
<accession>A0ABX8E2B3</accession>
<gene>
    <name evidence="1" type="ORF">HT578_05735</name>
</gene>
<reference evidence="1 2" key="1">
    <citation type="journal article" date="2021" name="Int. J. Syst. Evol. Microbiol.">
        <title>Novosphingobium decolorationis sp. nov., an aniline blue-decolourizing bacterium isolated from East Pacific sediment.</title>
        <authorList>
            <person name="Chen X."/>
            <person name="Dong B."/>
            <person name="Chen T."/>
            <person name="Ren N."/>
            <person name="Wang J."/>
            <person name="Xu Y."/>
            <person name="Yang J."/>
            <person name="Zhu S."/>
            <person name="Chen J."/>
        </authorList>
    </citation>
    <scope>NUCLEOTIDE SEQUENCE [LARGE SCALE GENOMIC DNA]</scope>
    <source>
        <strain evidence="1 2">502str22</strain>
    </source>
</reference>
<evidence type="ECO:0000313" key="2">
    <source>
        <dbReference type="Proteomes" id="UP000677126"/>
    </source>
</evidence>
<keyword evidence="2" id="KW-1185">Reference proteome</keyword>
<protein>
    <recommendedName>
        <fullName evidence="3">DUF3108 domain-containing protein</fullName>
    </recommendedName>
</protein>
<dbReference type="EMBL" id="CP054856">
    <property type="protein sequence ID" value="QVM83272.1"/>
    <property type="molecule type" value="Genomic_DNA"/>
</dbReference>
<evidence type="ECO:0000313" key="1">
    <source>
        <dbReference type="EMBL" id="QVM83272.1"/>
    </source>
</evidence>